<dbReference type="EMBL" id="JBHTAX010000001">
    <property type="protein sequence ID" value="MFC7190635.1"/>
    <property type="molecule type" value="Genomic_DNA"/>
</dbReference>
<dbReference type="Pfam" id="PF24364">
    <property type="entry name" value="DUF7520"/>
    <property type="match status" value="1"/>
</dbReference>
<dbReference type="GeneID" id="76200271"/>
<dbReference type="InterPro" id="IPR055942">
    <property type="entry name" value="DUF7520"/>
</dbReference>
<evidence type="ECO:0000313" key="2">
    <source>
        <dbReference type="EMBL" id="MFC7190635.1"/>
    </source>
</evidence>
<dbReference type="Proteomes" id="UP001596417">
    <property type="component" value="Unassembled WGS sequence"/>
</dbReference>
<gene>
    <name evidence="2" type="ORF">ACFQL7_12830</name>
</gene>
<keyword evidence="1" id="KW-1133">Transmembrane helix</keyword>
<protein>
    <submittedName>
        <fullName evidence="2">Cox cluster protein</fullName>
    </submittedName>
</protein>
<evidence type="ECO:0000313" key="3">
    <source>
        <dbReference type="Proteomes" id="UP001596417"/>
    </source>
</evidence>
<reference evidence="2 3" key="1">
    <citation type="journal article" date="2019" name="Int. J. Syst. Evol. Microbiol.">
        <title>The Global Catalogue of Microorganisms (GCM) 10K type strain sequencing project: providing services to taxonomists for standard genome sequencing and annotation.</title>
        <authorList>
            <consortium name="The Broad Institute Genomics Platform"/>
            <consortium name="The Broad Institute Genome Sequencing Center for Infectious Disease"/>
            <person name="Wu L."/>
            <person name="Ma J."/>
        </authorList>
    </citation>
    <scope>NUCLEOTIDE SEQUENCE [LARGE SCALE GENOMIC DNA]</scope>
    <source>
        <strain evidence="2 3">RDMS1</strain>
    </source>
</reference>
<evidence type="ECO:0000256" key="1">
    <source>
        <dbReference type="SAM" id="Phobius"/>
    </source>
</evidence>
<keyword evidence="1" id="KW-0472">Membrane</keyword>
<name>A0ABD5YVW3_9EURY</name>
<dbReference type="RefSeq" id="WP_264555999.1">
    <property type="nucleotide sequence ID" value="NZ_CP109979.1"/>
</dbReference>
<comment type="caution">
    <text evidence="2">The sequence shown here is derived from an EMBL/GenBank/DDBJ whole genome shotgun (WGS) entry which is preliminary data.</text>
</comment>
<dbReference type="AlphaFoldDB" id="A0ABD5YVW3"/>
<keyword evidence="1" id="KW-0812">Transmembrane</keyword>
<feature type="transmembrane region" description="Helical" evidence="1">
    <location>
        <begin position="16"/>
        <end position="37"/>
    </location>
</feature>
<accession>A0ABD5YVW3</accession>
<organism evidence="2 3">
    <name type="scientific">Halocatena marina</name>
    <dbReference type="NCBI Taxonomy" id="2934937"/>
    <lineage>
        <taxon>Archaea</taxon>
        <taxon>Methanobacteriati</taxon>
        <taxon>Methanobacteriota</taxon>
        <taxon>Stenosarchaea group</taxon>
        <taxon>Halobacteria</taxon>
        <taxon>Halobacteriales</taxon>
        <taxon>Natronomonadaceae</taxon>
        <taxon>Halocatena</taxon>
    </lineage>
</organism>
<keyword evidence="3" id="KW-1185">Reference proteome</keyword>
<sequence>MSQNVPELGGRKFVMYLYVTIVGIAAMAGFTIGSFGIEGLDPELFGVIQLPPTAIGMAVYGAITIATLLGSIFLLMIFVSNRYAEPVDDNS</sequence>
<feature type="transmembrane region" description="Helical" evidence="1">
    <location>
        <begin position="57"/>
        <end position="79"/>
    </location>
</feature>
<proteinExistence type="predicted"/>